<dbReference type="InterPro" id="IPR027417">
    <property type="entry name" value="P-loop_NTPase"/>
</dbReference>
<reference evidence="2 3" key="1">
    <citation type="journal article" date="2021" name="Nat. Plants">
        <title>The Taxus genome provides insights into paclitaxel biosynthesis.</title>
        <authorList>
            <person name="Xiong X."/>
            <person name="Gou J."/>
            <person name="Liao Q."/>
            <person name="Li Y."/>
            <person name="Zhou Q."/>
            <person name="Bi G."/>
            <person name="Li C."/>
            <person name="Du R."/>
            <person name="Wang X."/>
            <person name="Sun T."/>
            <person name="Guo L."/>
            <person name="Liang H."/>
            <person name="Lu P."/>
            <person name="Wu Y."/>
            <person name="Zhang Z."/>
            <person name="Ro D.K."/>
            <person name="Shang Y."/>
            <person name="Huang S."/>
            <person name="Yan J."/>
        </authorList>
    </citation>
    <scope>NUCLEOTIDE SEQUENCE [LARGE SCALE GENOMIC DNA]</scope>
    <source>
        <strain evidence="2">Ta-2019</strain>
    </source>
</reference>
<feature type="non-terminal residue" evidence="2">
    <location>
        <position position="1"/>
    </location>
</feature>
<evidence type="ECO:0000313" key="3">
    <source>
        <dbReference type="Proteomes" id="UP000824469"/>
    </source>
</evidence>
<evidence type="ECO:0000313" key="2">
    <source>
        <dbReference type="EMBL" id="KAH9326659.1"/>
    </source>
</evidence>
<accession>A0AA38LJU3</accession>
<evidence type="ECO:0000259" key="1">
    <source>
        <dbReference type="Pfam" id="PF13087"/>
    </source>
</evidence>
<proteinExistence type="predicted"/>
<name>A0AA38LJU3_TAXCH</name>
<dbReference type="Proteomes" id="UP000824469">
    <property type="component" value="Unassembled WGS sequence"/>
</dbReference>
<feature type="domain" description="DNA2/NAM7 helicase-like C-terminal" evidence="1">
    <location>
        <begin position="4"/>
        <end position="97"/>
    </location>
</feature>
<keyword evidence="3" id="KW-1185">Reference proteome</keyword>
<comment type="caution">
    <text evidence="2">The sequence shown here is derived from an EMBL/GenBank/DDBJ whole genome shotgun (WGS) entry which is preliminary data.</text>
</comment>
<dbReference type="Pfam" id="PF13087">
    <property type="entry name" value="AAA_12"/>
    <property type="match status" value="1"/>
</dbReference>
<gene>
    <name evidence="2" type="ORF">KI387_006837</name>
</gene>
<dbReference type="Gene3D" id="3.40.50.300">
    <property type="entry name" value="P-loop containing nucleotide triphosphate hydrolases"/>
    <property type="match status" value="1"/>
</dbReference>
<dbReference type="PANTHER" id="PTHR10887:SF525">
    <property type="entry name" value="P-LOOP CONTAINING NUCLEOSIDE TRIPHOSPHATE HYDROLASES SUPERFAMILY PROTEIN"/>
    <property type="match status" value="1"/>
</dbReference>
<dbReference type="PANTHER" id="PTHR10887">
    <property type="entry name" value="DNA2/NAM7 HELICASE FAMILY"/>
    <property type="match status" value="1"/>
</dbReference>
<organism evidence="2 3">
    <name type="scientific">Taxus chinensis</name>
    <name type="common">Chinese yew</name>
    <name type="synonym">Taxus wallichiana var. chinensis</name>
    <dbReference type="NCBI Taxonomy" id="29808"/>
    <lineage>
        <taxon>Eukaryota</taxon>
        <taxon>Viridiplantae</taxon>
        <taxon>Streptophyta</taxon>
        <taxon>Embryophyta</taxon>
        <taxon>Tracheophyta</taxon>
        <taxon>Spermatophyta</taxon>
        <taxon>Pinopsida</taxon>
        <taxon>Pinidae</taxon>
        <taxon>Conifers II</taxon>
        <taxon>Cupressales</taxon>
        <taxon>Taxaceae</taxon>
        <taxon>Taxus</taxon>
    </lineage>
</organism>
<dbReference type="InterPro" id="IPR041679">
    <property type="entry name" value="DNA2/NAM7-like_C"/>
</dbReference>
<sequence length="97" mass="11055">SLLRPCLFYDVTHGRESHRGGSVSYQNIHEAHFALQLYELLQRVTELAGIKVSVGIITPYKLQLKCLHREFDVVLKSDEGKGLFIITVDAFQSQEHD</sequence>
<feature type="non-terminal residue" evidence="2">
    <location>
        <position position="97"/>
    </location>
</feature>
<dbReference type="EMBL" id="JAHRHJ020000002">
    <property type="protein sequence ID" value="KAH9326659.1"/>
    <property type="molecule type" value="Genomic_DNA"/>
</dbReference>
<protein>
    <recommendedName>
        <fullName evidence="1">DNA2/NAM7 helicase-like C-terminal domain-containing protein</fullName>
    </recommendedName>
</protein>
<dbReference type="AlphaFoldDB" id="A0AA38LJU3"/>
<dbReference type="InterPro" id="IPR045055">
    <property type="entry name" value="DNA2/NAM7-like"/>
</dbReference>